<evidence type="ECO:0000256" key="10">
    <source>
        <dbReference type="SAM" id="Phobius"/>
    </source>
</evidence>
<dbReference type="AlphaFoldDB" id="A0AAD9D9U5"/>
<dbReference type="FunFam" id="1.20.1560.10:FF:000105">
    <property type="entry name" value="ABC transporter B family member 25"/>
    <property type="match status" value="1"/>
</dbReference>
<feature type="compositionally biased region" description="Low complexity" evidence="9">
    <location>
        <begin position="84"/>
        <end position="93"/>
    </location>
</feature>
<comment type="caution">
    <text evidence="13">The sequence shown here is derived from an EMBL/GenBank/DDBJ whole genome shotgun (WGS) entry which is preliminary data.</text>
</comment>
<dbReference type="PANTHER" id="PTHR24221:SF402">
    <property type="entry name" value="IRON-SULFUR CLUSTERS TRANSPORTER ABCB7, MITOCHONDRIAL"/>
    <property type="match status" value="1"/>
</dbReference>
<dbReference type="SUPFAM" id="SSF52540">
    <property type="entry name" value="P-loop containing nucleoside triphosphate hydrolases"/>
    <property type="match status" value="1"/>
</dbReference>
<dbReference type="InterPro" id="IPR003593">
    <property type="entry name" value="AAA+_ATPase"/>
</dbReference>
<evidence type="ECO:0000256" key="1">
    <source>
        <dbReference type="ARBA" id="ARBA00004225"/>
    </source>
</evidence>
<feature type="transmembrane region" description="Helical" evidence="10">
    <location>
        <begin position="144"/>
        <end position="165"/>
    </location>
</feature>
<feature type="domain" description="ABC transmembrane type-1" evidence="12">
    <location>
        <begin position="145"/>
        <end position="458"/>
    </location>
</feature>
<keyword evidence="4" id="KW-0547">Nucleotide-binding</keyword>
<feature type="transmembrane region" description="Helical" evidence="10">
    <location>
        <begin position="199"/>
        <end position="218"/>
    </location>
</feature>
<evidence type="ECO:0000313" key="14">
    <source>
        <dbReference type="Proteomes" id="UP001224775"/>
    </source>
</evidence>
<comment type="similarity">
    <text evidence="8">Belongs to the ABC transporter superfamily. ABCB family. Heavy Metal importer (TC 3.A.1.210) subfamily.</text>
</comment>
<dbReference type="InterPro" id="IPR039421">
    <property type="entry name" value="Type_1_exporter"/>
</dbReference>
<evidence type="ECO:0000256" key="5">
    <source>
        <dbReference type="ARBA" id="ARBA00022840"/>
    </source>
</evidence>
<comment type="subcellular location">
    <subcellularLocation>
        <location evidence="1">Mitochondrion membrane</location>
        <topology evidence="1">Multi-pass membrane protein</topology>
    </subcellularLocation>
</comment>
<dbReference type="Gene3D" id="3.40.50.300">
    <property type="entry name" value="P-loop containing nucleotide triphosphate hydrolases"/>
    <property type="match status" value="1"/>
</dbReference>
<keyword evidence="7 10" id="KW-0472">Membrane</keyword>
<evidence type="ECO:0000256" key="4">
    <source>
        <dbReference type="ARBA" id="ARBA00022741"/>
    </source>
</evidence>
<dbReference type="GO" id="GO:0140359">
    <property type="term" value="F:ABC-type transporter activity"/>
    <property type="evidence" value="ECO:0007669"/>
    <property type="project" value="InterPro"/>
</dbReference>
<gene>
    <name evidence="13" type="ORF">QTG54_010069</name>
</gene>
<dbReference type="Pfam" id="PF00005">
    <property type="entry name" value="ABC_tran"/>
    <property type="match status" value="1"/>
</dbReference>
<proteinExistence type="inferred from homology"/>
<feature type="transmembrane region" description="Helical" evidence="10">
    <location>
        <begin position="284"/>
        <end position="311"/>
    </location>
</feature>
<evidence type="ECO:0000256" key="6">
    <source>
        <dbReference type="ARBA" id="ARBA00022989"/>
    </source>
</evidence>
<evidence type="ECO:0000256" key="7">
    <source>
        <dbReference type="ARBA" id="ARBA00023136"/>
    </source>
</evidence>
<evidence type="ECO:0000313" key="13">
    <source>
        <dbReference type="EMBL" id="KAK1739526.1"/>
    </source>
</evidence>
<feature type="transmembrane region" description="Helical" evidence="10">
    <location>
        <begin position="317"/>
        <end position="336"/>
    </location>
</feature>
<reference evidence="13" key="1">
    <citation type="submission" date="2023-06" db="EMBL/GenBank/DDBJ databases">
        <title>Survivors Of The Sea: Transcriptome response of Skeletonema marinoi to long-term dormancy.</title>
        <authorList>
            <person name="Pinder M.I.M."/>
            <person name="Kourtchenko O."/>
            <person name="Robertson E.K."/>
            <person name="Larsson T."/>
            <person name="Maumus F."/>
            <person name="Osuna-Cruz C.M."/>
            <person name="Vancaester E."/>
            <person name="Stenow R."/>
            <person name="Vandepoele K."/>
            <person name="Ploug H."/>
            <person name="Bruchert V."/>
            <person name="Godhe A."/>
            <person name="Topel M."/>
        </authorList>
    </citation>
    <scope>NUCLEOTIDE SEQUENCE</scope>
    <source>
        <strain evidence="13">R05AC</strain>
    </source>
</reference>
<organism evidence="13 14">
    <name type="scientific">Skeletonema marinoi</name>
    <dbReference type="NCBI Taxonomy" id="267567"/>
    <lineage>
        <taxon>Eukaryota</taxon>
        <taxon>Sar</taxon>
        <taxon>Stramenopiles</taxon>
        <taxon>Ochrophyta</taxon>
        <taxon>Bacillariophyta</taxon>
        <taxon>Coscinodiscophyceae</taxon>
        <taxon>Thalassiosirophycidae</taxon>
        <taxon>Thalassiosirales</taxon>
        <taxon>Skeletonemataceae</taxon>
        <taxon>Skeletonema</taxon>
        <taxon>Skeletonema marinoi-dohrnii complex</taxon>
    </lineage>
</organism>
<dbReference type="GO" id="GO:0006879">
    <property type="term" value="P:intracellular iron ion homeostasis"/>
    <property type="evidence" value="ECO:0007669"/>
    <property type="project" value="TreeGrafter"/>
</dbReference>
<accession>A0AAD9D9U5</accession>
<dbReference type="Pfam" id="PF00664">
    <property type="entry name" value="ABC_membrane"/>
    <property type="match status" value="1"/>
</dbReference>
<keyword evidence="5" id="KW-0067">ATP-binding</keyword>
<dbReference type="Gene3D" id="1.20.1560.10">
    <property type="entry name" value="ABC transporter type 1, transmembrane domain"/>
    <property type="match status" value="1"/>
</dbReference>
<dbReference type="PROSITE" id="PS50929">
    <property type="entry name" value="ABC_TM1F"/>
    <property type="match status" value="1"/>
</dbReference>
<evidence type="ECO:0000256" key="9">
    <source>
        <dbReference type="SAM" id="MobiDB-lite"/>
    </source>
</evidence>
<dbReference type="SUPFAM" id="SSF90123">
    <property type="entry name" value="ABC transporter transmembrane region"/>
    <property type="match status" value="1"/>
</dbReference>
<dbReference type="SMART" id="SM00382">
    <property type="entry name" value="AAA"/>
    <property type="match status" value="1"/>
</dbReference>
<evidence type="ECO:0000259" key="11">
    <source>
        <dbReference type="PROSITE" id="PS50893"/>
    </source>
</evidence>
<dbReference type="FunFam" id="3.40.50.300:FF:000287">
    <property type="entry name" value="Multidrug ABC transporter ATP-binding protein"/>
    <property type="match status" value="1"/>
</dbReference>
<protein>
    <submittedName>
        <fullName evidence="13">Iron-sulfur clusters transporter</fullName>
    </submittedName>
</protein>
<dbReference type="GO" id="GO:0005743">
    <property type="term" value="C:mitochondrial inner membrane"/>
    <property type="evidence" value="ECO:0007669"/>
    <property type="project" value="TreeGrafter"/>
</dbReference>
<evidence type="ECO:0000259" key="12">
    <source>
        <dbReference type="PROSITE" id="PS50929"/>
    </source>
</evidence>
<dbReference type="PROSITE" id="PS00211">
    <property type="entry name" value="ABC_TRANSPORTER_1"/>
    <property type="match status" value="1"/>
</dbReference>
<keyword evidence="6 10" id="KW-1133">Transmembrane helix</keyword>
<dbReference type="CDD" id="cd18582">
    <property type="entry name" value="ABC_6TM_ATM1_ABCB7"/>
    <property type="match status" value="1"/>
</dbReference>
<dbReference type="GO" id="GO:0016887">
    <property type="term" value="F:ATP hydrolysis activity"/>
    <property type="evidence" value="ECO:0007669"/>
    <property type="project" value="InterPro"/>
</dbReference>
<keyword evidence="14" id="KW-1185">Reference proteome</keyword>
<dbReference type="InterPro" id="IPR036640">
    <property type="entry name" value="ABC1_TM_sf"/>
</dbReference>
<name>A0AAD9D9U5_9STRA</name>
<dbReference type="GO" id="GO:0005524">
    <property type="term" value="F:ATP binding"/>
    <property type="evidence" value="ECO:0007669"/>
    <property type="project" value="UniProtKB-KW"/>
</dbReference>
<dbReference type="InterPro" id="IPR017871">
    <property type="entry name" value="ABC_transporter-like_CS"/>
</dbReference>
<evidence type="ECO:0000256" key="2">
    <source>
        <dbReference type="ARBA" id="ARBA00022448"/>
    </source>
</evidence>
<dbReference type="PANTHER" id="PTHR24221">
    <property type="entry name" value="ATP-BINDING CASSETTE SUB-FAMILY B"/>
    <property type="match status" value="1"/>
</dbReference>
<keyword evidence="3 10" id="KW-0812">Transmembrane</keyword>
<dbReference type="InterPro" id="IPR011527">
    <property type="entry name" value="ABC1_TM_dom"/>
</dbReference>
<sequence length="764" mass="84097">MKGNYSLCLSGGQRRISIPYLKFFAAASQSLSRRPSSAAHRLISSRFSSPHLHQHQRSLVNYNASCNLLLNNQGFFIRGFSTTPASTPRTAPSTDKDDDASEPASSRKRNWRIAKELGRHVWPSLSPGAADDERDHVMAMKQRVVASVSLMLAGKGVTIATPYMFKALVDTLPNYHHLADSTADVANATFLPDTLVESLATTTLAGVPAVPFILLLSYGTSRTLSSLFQESRNAVFANVAQSAIRSVGRSTFDHVHRLDLQYHLNRNTGALGRIIERGNRSISFVLNAMVFNTVPTIIEVSVVTGCLYYQFGVSHASTVLATIAAYVGYTIGITQWRTQFRKDMNRLNNKASGKISDSLLNYETVKYFNNEQHEGVTYESTLRKYQSSALQAQSSLALLNFGQSAIFTVGLTTIMYLTAKDLMAGNATVGDLVLVNGLLFQLSVPLNFIGSVYREVQQSFVDMEAMFGLRDTKPAIVDSPNASKYDPSIDGTCIEFDELEFAYSTSSRPSNSSEESNERVDTKRPILKGTTLTIPQGKTVAIVGTSGCGKSTLLRLLYRFYTPDKGSIRIGGRDISDYTTESVRNAIAVVPQDVVLFNDSIGYNIHYGNLNASWDEVIEAAKKAHLHETITKLPNGYDTLVGERGLKLSGGEKQRVSLARAILKNSPILLCDEPTSSLDSHTELEIMNNLKDVSKGNDTTSLIIAHRLSTIQDCDAIAVMHEGKVVEYGTHDELVRRGGMYKDLLMFQRSHPTKKDDDDDEDDE</sequence>
<keyword evidence="2" id="KW-0813">Transport</keyword>
<evidence type="ECO:0000256" key="3">
    <source>
        <dbReference type="ARBA" id="ARBA00022692"/>
    </source>
</evidence>
<dbReference type="InterPro" id="IPR003439">
    <property type="entry name" value="ABC_transporter-like_ATP-bd"/>
</dbReference>
<dbReference type="PROSITE" id="PS50893">
    <property type="entry name" value="ABC_TRANSPORTER_2"/>
    <property type="match status" value="1"/>
</dbReference>
<dbReference type="InterPro" id="IPR027417">
    <property type="entry name" value="P-loop_NTPase"/>
</dbReference>
<feature type="domain" description="ABC transporter" evidence="11">
    <location>
        <begin position="494"/>
        <end position="747"/>
    </location>
</feature>
<dbReference type="EMBL" id="JATAAI010000018">
    <property type="protein sequence ID" value="KAK1739526.1"/>
    <property type="molecule type" value="Genomic_DNA"/>
</dbReference>
<feature type="region of interest" description="Disordered" evidence="9">
    <location>
        <begin position="84"/>
        <end position="109"/>
    </location>
</feature>
<evidence type="ECO:0000256" key="8">
    <source>
        <dbReference type="ARBA" id="ARBA00024363"/>
    </source>
</evidence>
<feature type="transmembrane region" description="Helical" evidence="10">
    <location>
        <begin position="396"/>
        <end position="417"/>
    </location>
</feature>
<dbReference type="Proteomes" id="UP001224775">
    <property type="component" value="Unassembled WGS sequence"/>
</dbReference>